<sequence>MEDHRDQAVARPLLTIVLGAVVLAGLGVVPAHAGAPTGGKCSQGGLFVQCNADTDPAGGSTSSDSSAARHSKAKGKGSAPKCTVTRMDPQPPPGTMFYPGEGKVAYERTCPGGTTTHFAAPPGQAGPTVDPAEVALQAVSKMKLTGPAIASPRANAKYVVGAPMWLWVTPSATTFGPNSTSVTAGGVTVTATAEVSKIVWSMGDGEKVVCNGPGTPFKNTSKGIESPDCGHVYQEPSTQEPGTKYHLSAVSYWDVTWQANTGEQGQIPTTRETDVAFTVGELQAVGD</sequence>
<keyword evidence="2" id="KW-1185">Reference proteome</keyword>
<protein>
    <submittedName>
        <fullName evidence="1">ATP/GTP-binding protein</fullName>
    </submittedName>
</protein>
<evidence type="ECO:0000313" key="1">
    <source>
        <dbReference type="EMBL" id="WWQ69569.1"/>
    </source>
</evidence>
<name>A0ACD5AQV9_9ACTN</name>
<organism evidence="1 2">
    <name type="scientific">Streptomyces citrinus</name>
    <dbReference type="NCBI Taxonomy" id="3118173"/>
    <lineage>
        <taxon>Bacteria</taxon>
        <taxon>Bacillati</taxon>
        <taxon>Actinomycetota</taxon>
        <taxon>Actinomycetes</taxon>
        <taxon>Kitasatosporales</taxon>
        <taxon>Streptomycetaceae</taxon>
        <taxon>Streptomyces</taxon>
    </lineage>
</organism>
<geneLocation type="plasmid" evidence="1 2">
    <name>p1</name>
</geneLocation>
<gene>
    <name evidence="1" type="ORF">V2W30_41125</name>
</gene>
<reference evidence="1" key="1">
    <citation type="journal article" date="2025" name="Int. J. Syst. Evol. Microbiol.">
        <title>Streptomyces citrinus sp. nov., with yellow diffusible pigment.</title>
        <authorList>
            <person name="He Y."/>
            <person name="Yang E."/>
            <person name="Xu J."/>
            <person name="Sun Y."/>
            <person name="Sun L."/>
        </authorList>
    </citation>
    <scope>NUCLEOTIDE SEQUENCE</scope>
    <source>
        <strain evidence="1">Q6</strain>
    </source>
</reference>
<dbReference type="Proteomes" id="UP001432251">
    <property type="component" value="Plasmid p1"/>
</dbReference>
<accession>A0ACD5AQV9</accession>
<dbReference type="EMBL" id="CP146023">
    <property type="protein sequence ID" value="WWQ69569.1"/>
    <property type="molecule type" value="Genomic_DNA"/>
</dbReference>
<keyword evidence="1" id="KW-0614">Plasmid</keyword>
<evidence type="ECO:0000313" key="2">
    <source>
        <dbReference type="Proteomes" id="UP001432251"/>
    </source>
</evidence>
<proteinExistence type="predicted"/>